<dbReference type="PROSITE" id="PS50158">
    <property type="entry name" value="ZF_CCHC"/>
    <property type="match status" value="1"/>
</dbReference>
<feature type="domain" description="CCHC-type" evidence="2">
    <location>
        <begin position="77"/>
        <end position="91"/>
    </location>
</feature>
<dbReference type="GO" id="GO:0008270">
    <property type="term" value="F:zinc ion binding"/>
    <property type="evidence" value="ECO:0007669"/>
    <property type="project" value="UniProtKB-KW"/>
</dbReference>
<keyword evidence="1" id="KW-0479">Metal-binding</keyword>
<dbReference type="EMBL" id="JABSTR010000007">
    <property type="protein sequence ID" value="KAH9375034.1"/>
    <property type="molecule type" value="Genomic_DNA"/>
</dbReference>
<keyword evidence="1" id="KW-0863">Zinc-finger</keyword>
<keyword evidence="4" id="KW-1185">Reference proteome</keyword>
<evidence type="ECO:0000259" key="2">
    <source>
        <dbReference type="PROSITE" id="PS50158"/>
    </source>
</evidence>
<dbReference type="InterPro" id="IPR001878">
    <property type="entry name" value="Znf_CCHC"/>
</dbReference>
<dbReference type="VEuPathDB" id="VectorBase:HLOH_048478"/>
<organism evidence="3 4">
    <name type="scientific">Haemaphysalis longicornis</name>
    <name type="common">Bush tick</name>
    <dbReference type="NCBI Taxonomy" id="44386"/>
    <lineage>
        <taxon>Eukaryota</taxon>
        <taxon>Metazoa</taxon>
        <taxon>Ecdysozoa</taxon>
        <taxon>Arthropoda</taxon>
        <taxon>Chelicerata</taxon>
        <taxon>Arachnida</taxon>
        <taxon>Acari</taxon>
        <taxon>Parasitiformes</taxon>
        <taxon>Ixodida</taxon>
        <taxon>Ixodoidea</taxon>
        <taxon>Ixodidae</taxon>
        <taxon>Haemaphysalinae</taxon>
        <taxon>Haemaphysalis</taxon>
    </lineage>
</organism>
<dbReference type="OrthoDB" id="6475417at2759"/>
<protein>
    <recommendedName>
        <fullName evidence="2">CCHC-type domain-containing protein</fullName>
    </recommendedName>
</protein>
<dbReference type="SMART" id="SM00343">
    <property type="entry name" value="ZnF_C2HC"/>
    <property type="match status" value="3"/>
</dbReference>
<accession>A0A9J6GIM5</accession>
<dbReference type="Proteomes" id="UP000821853">
    <property type="component" value="Chromosome 5"/>
</dbReference>
<evidence type="ECO:0000256" key="1">
    <source>
        <dbReference type="PROSITE-ProRule" id="PRU00047"/>
    </source>
</evidence>
<sequence length="100" mass="11262">MTTEFYQCHKLGHFARDCFQDVDSGGCRVGALRPRSVLRGGGGRGRRTNYTPHTREKCGKCNRIGHFGRDGKEATSRCRRCNGTGHISEDCQHRPEEMCC</sequence>
<dbReference type="Pfam" id="PF00098">
    <property type="entry name" value="zf-CCHC"/>
    <property type="match status" value="2"/>
</dbReference>
<dbReference type="OMA" id="RPEEMCC"/>
<evidence type="ECO:0000313" key="4">
    <source>
        <dbReference type="Proteomes" id="UP000821853"/>
    </source>
</evidence>
<proteinExistence type="predicted"/>
<keyword evidence="1" id="KW-0862">Zinc</keyword>
<dbReference type="SUPFAM" id="SSF57756">
    <property type="entry name" value="Retrovirus zinc finger-like domains"/>
    <property type="match status" value="1"/>
</dbReference>
<dbReference type="AlphaFoldDB" id="A0A9J6GIM5"/>
<reference evidence="3 4" key="1">
    <citation type="journal article" date="2020" name="Cell">
        <title>Large-Scale Comparative Analyses of Tick Genomes Elucidate Their Genetic Diversity and Vector Capacities.</title>
        <authorList>
            <consortium name="Tick Genome and Microbiome Consortium (TIGMIC)"/>
            <person name="Jia N."/>
            <person name="Wang J."/>
            <person name="Shi W."/>
            <person name="Du L."/>
            <person name="Sun Y."/>
            <person name="Zhan W."/>
            <person name="Jiang J.F."/>
            <person name="Wang Q."/>
            <person name="Zhang B."/>
            <person name="Ji P."/>
            <person name="Bell-Sakyi L."/>
            <person name="Cui X.M."/>
            <person name="Yuan T.T."/>
            <person name="Jiang B.G."/>
            <person name="Yang W.F."/>
            <person name="Lam T.T."/>
            <person name="Chang Q.C."/>
            <person name="Ding S.J."/>
            <person name="Wang X.J."/>
            <person name="Zhu J.G."/>
            <person name="Ruan X.D."/>
            <person name="Zhao L."/>
            <person name="Wei J.T."/>
            <person name="Ye R.Z."/>
            <person name="Que T.C."/>
            <person name="Du C.H."/>
            <person name="Zhou Y.H."/>
            <person name="Cheng J.X."/>
            <person name="Dai P.F."/>
            <person name="Guo W.B."/>
            <person name="Han X.H."/>
            <person name="Huang E.J."/>
            <person name="Li L.F."/>
            <person name="Wei W."/>
            <person name="Gao Y.C."/>
            <person name="Liu J.Z."/>
            <person name="Shao H.Z."/>
            <person name="Wang X."/>
            <person name="Wang C.C."/>
            <person name="Yang T.C."/>
            <person name="Huo Q.B."/>
            <person name="Li W."/>
            <person name="Chen H.Y."/>
            <person name="Chen S.E."/>
            <person name="Zhou L.G."/>
            <person name="Ni X.B."/>
            <person name="Tian J.H."/>
            <person name="Sheng Y."/>
            <person name="Liu T."/>
            <person name="Pan Y.S."/>
            <person name="Xia L.Y."/>
            <person name="Li J."/>
            <person name="Zhao F."/>
            <person name="Cao W.C."/>
        </authorList>
    </citation>
    <scope>NUCLEOTIDE SEQUENCE [LARGE SCALE GENOMIC DNA]</scope>
    <source>
        <strain evidence="3">HaeL-2018</strain>
    </source>
</reference>
<dbReference type="GO" id="GO:0003676">
    <property type="term" value="F:nucleic acid binding"/>
    <property type="evidence" value="ECO:0007669"/>
    <property type="project" value="InterPro"/>
</dbReference>
<dbReference type="InterPro" id="IPR036875">
    <property type="entry name" value="Znf_CCHC_sf"/>
</dbReference>
<comment type="caution">
    <text evidence="3">The sequence shown here is derived from an EMBL/GenBank/DDBJ whole genome shotgun (WGS) entry which is preliminary data.</text>
</comment>
<name>A0A9J6GIM5_HAELO</name>
<gene>
    <name evidence="3" type="ORF">HPB48_021155</name>
</gene>
<dbReference type="Gene3D" id="4.10.60.10">
    <property type="entry name" value="Zinc finger, CCHC-type"/>
    <property type="match status" value="1"/>
</dbReference>
<evidence type="ECO:0000313" key="3">
    <source>
        <dbReference type="EMBL" id="KAH9375034.1"/>
    </source>
</evidence>